<organism evidence="1 2">
    <name type="scientific">Melastoma candidum</name>
    <dbReference type="NCBI Taxonomy" id="119954"/>
    <lineage>
        <taxon>Eukaryota</taxon>
        <taxon>Viridiplantae</taxon>
        <taxon>Streptophyta</taxon>
        <taxon>Embryophyta</taxon>
        <taxon>Tracheophyta</taxon>
        <taxon>Spermatophyta</taxon>
        <taxon>Magnoliopsida</taxon>
        <taxon>eudicotyledons</taxon>
        <taxon>Gunneridae</taxon>
        <taxon>Pentapetalae</taxon>
        <taxon>rosids</taxon>
        <taxon>malvids</taxon>
        <taxon>Myrtales</taxon>
        <taxon>Melastomataceae</taxon>
        <taxon>Melastomatoideae</taxon>
        <taxon>Melastomateae</taxon>
        <taxon>Melastoma</taxon>
    </lineage>
</organism>
<proteinExistence type="predicted"/>
<accession>A0ACB9P1Q2</accession>
<dbReference type="EMBL" id="CM042886">
    <property type="protein sequence ID" value="KAI4342850.1"/>
    <property type="molecule type" value="Genomic_DNA"/>
</dbReference>
<name>A0ACB9P1Q2_9MYRT</name>
<evidence type="ECO:0000313" key="2">
    <source>
        <dbReference type="Proteomes" id="UP001057402"/>
    </source>
</evidence>
<evidence type="ECO:0000313" key="1">
    <source>
        <dbReference type="EMBL" id="KAI4342850.1"/>
    </source>
</evidence>
<gene>
    <name evidence="1" type="ORF">MLD38_027418</name>
</gene>
<sequence>MAEGGTTLEDTPTWVVAAVCTVIVFLSFVAERSLHYAGKQLKKRNQKPLFEALLKIKEELMLLGFISLFLAVFQTRIEKICISEKLSKKWLPCKPKESSSSSASHFMSFFAAGTGRRLLAKASSTSSSTGYCASKGMVGLLSSTALHHLHIFIFVLAVVHVIFCALTLLLGGIKIRMWKNWEDKIQNEDYNPDEVLKDKVTHVQDIAFIKNRFLGIGKPSAVLGWLHAFFKQFYGSVTEEDYTTLRHGFIMTHCKSSPKFNFHKYMIRALEADFKKVVGISWYLWLFVVTFLLLNVAGWHAYFWVAFVPLILLLAVGAKLEHVISQLAQEVASKHAAIQGVLVVQPSDDHFWFHRPRLVLILIHIILFQNSFELTFFFFILLQYKWHSCIMGEVGFIIPRLVIGVFVQFLCSFSTLPLYAIVTQMGSSFKKAIFDEPVHERLIDWAKTAKRRKNMGRSTDSSTESGHSYIESPVASLEMSTAGVKDSEIEDVESRSTHPALTLPPVNEKQSPTGSK</sequence>
<protein>
    <submittedName>
        <fullName evidence="1">Uncharacterized protein</fullName>
    </submittedName>
</protein>
<reference evidence="2" key="1">
    <citation type="journal article" date="2023" name="Front. Plant Sci.">
        <title>Chromosomal-level genome assembly of Melastoma candidum provides insights into trichome evolution.</title>
        <authorList>
            <person name="Zhong Y."/>
            <person name="Wu W."/>
            <person name="Sun C."/>
            <person name="Zou P."/>
            <person name="Liu Y."/>
            <person name="Dai S."/>
            <person name="Zhou R."/>
        </authorList>
    </citation>
    <scope>NUCLEOTIDE SEQUENCE [LARGE SCALE GENOMIC DNA]</scope>
</reference>
<comment type="caution">
    <text evidence="1">The sequence shown here is derived from an EMBL/GenBank/DDBJ whole genome shotgun (WGS) entry which is preliminary data.</text>
</comment>
<keyword evidence="2" id="KW-1185">Reference proteome</keyword>
<dbReference type="Proteomes" id="UP001057402">
    <property type="component" value="Chromosome 7"/>
</dbReference>